<proteinExistence type="predicted"/>
<protein>
    <submittedName>
        <fullName evidence="2">Uncharacterized protein</fullName>
    </submittedName>
</protein>
<keyword evidence="1" id="KW-0812">Transmembrane</keyword>
<reference evidence="3" key="1">
    <citation type="journal article" date="2019" name="Int. J. Syst. Evol. Microbiol.">
        <title>The Global Catalogue of Microorganisms (GCM) 10K type strain sequencing project: providing services to taxonomists for standard genome sequencing and annotation.</title>
        <authorList>
            <consortium name="The Broad Institute Genomics Platform"/>
            <consortium name="The Broad Institute Genome Sequencing Center for Infectious Disease"/>
            <person name="Wu L."/>
            <person name="Ma J."/>
        </authorList>
    </citation>
    <scope>NUCLEOTIDE SEQUENCE [LARGE SCALE GENOMIC DNA]</scope>
    <source>
        <strain evidence="3">CCUG 54520</strain>
    </source>
</reference>
<evidence type="ECO:0000256" key="1">
    <source>
        <dbReference type="SAM" id="Phobius"/>
    </source>
</evidence>
<keyword evidence="1" id="KW-0472">Membrane</keyword>
<sequence>MTDLDYPDYTAREPGAVRGLRAFSGAVTAGVVVLTLVVIGTAYLGGRRGFPGPGAVSVTAHVVAAVVVVAAQRFADRRRGGSAAAGSAVVLLVTVALLWTQWWG</sequence>
<gene>
    <name evidence="2" type="ORF">ACFO6S_18375</name>
</gene>
<keyword evidence="3" id="KW-1185">Reference proteome</keyword>
<evidence type="ECO:0000313" key="3">
    <source>
        <dbReference type="Proteomes" id="UP001595914"/>
    </source>
</evidence>
<feature type="transmembrane region" description="Helical" evidence="1">
    <location>
        <begin position="83"/>
        <end position="102"/>
    </location>
</feature>
<keyword evidence="1" id="KW-1133">Transmembrane helix</keyword>
<dbReference type="Proteomes" id="UP001595914">
    <property type="component" value="Unassembled WGS sequence"/>
</dbReference>
<organism evidence="2 3">
    <name type="scientific">Rhodococcus kronopolitis</name>
    <dbReference type="NCBI Taxonomy" id="1460226"/>
    <lineage>
        <taxon>Bacteria</taxon>
        <taxon>Bacillati</taxon>
        <taxon>Actinomycetota</taxon>
        <taxon>Actinomycetes</taxon>
        <taxon>Mycobacteriales</taxon>
        <taxon>Nocardiaceae</taxon>
        <taxon>Rhodococcus</taxon>
    </lineage>
</organism>
<comment type="caution">
    <text evidence="2">The sequence shown here is derived from an EMBL/GenBank/DDBJ whole genome shotgun (WGS) entry which is preliminary data.</text>
</comment>
<accession>A0ABV9FYM2</accession>
<feature type="transmembrane region" description="Helical" evidence="1">
    <location>
        <begin position="22"/>
        <end position="44"/>
    </location>
</feature>
<dbReference type="RefSeq" id="WP_378419398.1">
    <property type="nucleotide sequence ID" value="NZ_JBHSFO010000012.1"/>
</dbReference>
<feature type="transmembrane region" description="Helical" evidence="1">
    <location>
        <begin position="50"/>
        <end position="71"/>
    </location>
</feature>
<evidence type="ECO:0000313" key="2">
    <source>
        <dbReference type="EMBL" id="MFC4605671.1"/>
    </source>
</evidence>
<name>A0ABV9FYM2_9NOCA</name>
<dbReference type="EMBL" id="JBHSFO010000012">
    <property type="protein sequence ID" value="MFC4605671.1"/>
    <property type="molecule type" value="Genomic_DNA"/>
</dbReference>